<organism evidence="6 7">
    <name type="scientific">Methylomicrobium album BG8</name>
    <dbReference type="NCBI Taxonomy" id="686340"/>
    <lineage>
        <taxon>Bacteria</taxon>
        <taxon>Pseudomonadati</taxon>
        <taxon>Pseudomonadota</taxon>
        <taxon>Gammaproteobacteria</taxon>
        <taxon>Methylococcales</taxon>
        <taxon>Methylococcaceae</taxon>
        <taxon>Methylomicrobium</taxon>
    </lineage>
</organism>
<feature type="domain" description="PAS" evidence="3">
    <location>
        <begin position="390"/>
        <end position="460"/>
    </location>
</feature>
<dbReference type="InterPro" id="IPR052155">
    <property type="entry name" value="Biofilm_reg_signaling"/>
</dbReference>
<keyword evidence="2" id="KW-0472">Membrane</keyword>
<dbReference type="InterPro" id="IPR029150">
    <property type="entry name" value="dCache_3"/>
</dbReference>
<dbReference type="InterPro" id="IPR043128">
    <property type="entry name" value="Rev_trsase/Diguanyl_cyclase"/>
</dbReference>
<dbReference type="FunFam" id="3.30.70.270:FF:000001">
    <property type="entry name" value="Diguanylate cyclase domain protein"/>
    <property type="match status" value="1"/>
</dbReference>
<accession>H8GHU3</accession>
<dbReference type="Pfam" id="PF00990">
    <property type="entry name" value="GGDEF"/>
    <property type="match status" value="1"/>
</dbReference>
<comment type="cofactor">
    <cofactor evidence="1">
        <name>Mg(2+)</name>
        <dbReference type="ChEBI" id="CHEBI:18420"/>
    </cofactor>
</comment>
<feature type="domain" description="EAL" evidence="4">
    <location>
        <begin position="696"/>
        <end position="949"/>
    </location>
</feature>
<dbReference type="GO" id="GO:0003824">
    <property type="term" value="F:catalytic activity"/>
    <property type="evidence" value="ECO:0007669"/>
    <property type="project" value="UniProtKB-ARBA"/>
</dbReference>
<dbReference type="Gene3D" id="3.30.450.20">
    <property type="entry name" value="PAS domain"/>
    <property type="match status" value="1"/>
</dbReference>
<dbReference type="SMART" id="SM00091">
    <property type="entry name" value="PAS"/>
    <property type="match status" value="1"/>
</dbReference>
<dbReference type="CDD" id="cd01948">
    <property type="entry name" value="EAL"/>
    <property type="match status" value="1"/>
</dbReference>
<dbReference type="SUPFAM" id="SSF55073">
    <property type="entry name" value="Nucleotide cyclase"/>
    <property type="match status" value="1"/>
</dbReference>
<reference evidence="6 7" key="1">
    <citation type="journal article" date="2013" name="Genome Announc.">
        <title>Genome Sequence of the Obligate Gammaproteobacterial Methanotroph Methylomicrobium album Strain BG8.</title>
        <authorList>
            <person name="Kits K.D."/>
            <person name="Kalyuzhnaya M.G."/>
            <person name="Klotz M.G."/>
            <person name="Jetten M.S."/>
            <person name="Op den Camp H.J."/>
            <person name="Vuilleumier S."/>
            <person name="Bringel F."/>
            <person name="Dispirito A.A."/>
            <person name="Murrell J.C."/>
            <person name="Bruce D."/>
            <person name="Cheng J.F."/>
            <person name="Copeland A."/>
            <person name="Goodwin L."/>
            <person name="Hauser L."/>
            <person name="Lajus A."/>
            <person name="Land M.L."/>
            <person name="Lapidus A."/>
            <person name="Lucas S."/>
            <person name="Medigue C."/>
            <person name="Pitluck S."/>
            <person name="Woyke T."/>
            <person name="Zeytun A."/>
            <person name="Stein L.Y."/>
        </authorList>
    </citation>
    <scope>NUCLEOTIDE SEQUENCE [LARGE SCALE GENOMIC DNA]</scope>
    <source>
        <strain evidence="6 7">BG8</strain>
    </source>
</reference>
<name>H8GHU3_METAL</name>
<dbReference type="PROSITE" id="PS50112">
    <property type="entry name" value="PAS"/>
    <property type="match status" value="1"/>
</dbReference>
<dbReference type="SMART" id="SM00052">
    <property type="entry name" value="EAL"/>
    <property type="match status" value="1"/>
</dbReference>
<evidence type="ECO:0000313" key="7">
    <source>
        <dbReference type="Proteomes" id="UP000005090"/>
    </source>
</evidence>
<evidence type="ECO:0000259" key="4">
    <source>
        <dbReference type="PROSITE" id="PS50883"/>
    </source>
</evidence>
<dbReference type="PANTHER" id="PTHR44757">
    <property type="entry name" value="DIGUANYLATE CYCLASE DGCP"/>
    <property type="match status" value="1"/>
</dbReference>
<dbReference type="PROSITE" id="PS50883">
    <property type="entry name" value="EAL"/>
    <property type="match status" value="1"/>
</dbReference>
<dbReference type="InterPro" id="IPR029787">
    <property type="entry name" value="Nucleotide_cyclase"/>
</dbReference>
<keyword evidence="7" id="KW-1185">Reference proteome</keyword>
<proteinExistence type="predicted"/>
<evidence type="ECO:0000259" key="3">
    <source>
        <dbReference type="PROSITE" id="PS50112"/>
    </source>
</evidence>
<dbReference type="Pfam" id="PF14827">
    <property type="entry name" value="dCache_3"/>
    <property type="match status" value="1"/>
</dbReference>
<dbReference type="GO" id="GO:0006355">
    <property type="term" value="P:regulation of DNA-templated transcription"/>
    <property type="evidence" value="ECO:0007669"/>
    <property type="project" value="InterPro"/>
</dbReference>
<dbReference type="Pfam" id="PF00989">
    <property type="entry name" value="PAS"/>
    <property type="match status" value="1"/>
</dbReference>
<dbReference type="Gene3D" id="3.20.20.450">
    <property type="entry name" value="EAL domain"/>
    <property type="match status" value="1"/>
</dbReference>
<evidence type="ECO:0000313" key="6">
    <source>
        <dbReference type="EMBL" id="EIC28927.1"/>
    </source>
</evidence>
<dbReference type="PROSITE" id="PS50887">
    <property type="entry name" value="GGDEF"/>
    <property type="match status" value="1"/>
</dbReference>
<evidence type="ECO:0000256" key="2">
    <source>
        <dbReference type="SAM" id="Phobius"/>
    </source>
</evidence>
<dbReference type="RefSeq" id="WP_005370383.1">
    <property type="nucleotide sequence ID" value="NZ_CM001475.1"/>
</dbReference>
<dbReference type="eggNOG" id="COG5001">
    <property type="taxonomic scope" value="Bacteria"/>
</dbReference>
<dbReference type="InterPro" id="IPR035919">
    <property type="entry name" value="EAL_sf"/>
</dbReference>
<dbReference type="InterPro" id="IPR000160">
    <property type="entry name" value="GGDEF_dom"/>
</dbReference>
<keyword evidence="2" id="KW-0812">Transmembrane</keyword>
<dbReference type="NCBIfam" id="TIGR00229">
    <property type="entry name" value="sensory_box"/>
    <property type="match status" value="1"/>
</dbReference>
<dbReference type="InterPro" id="IPR000014">
    <property type="entry name" value="PAS"/>
</dbReference>
<keyword evidence="2" id="KW-1133">Transmembrane helix</keyword>
<protein>
    <submittedName>
        <fullName evidence="6">PAS domain S-box/diguanylate cyclase (GGDEF) domain-containing protein</fullName>
    </submittedName>
</protein>
<feature type="domain" description="GGDEF" evidence="5">
    <location>
        <begin position="552"/>
        <end position="685"/>
    </location>
</feature>
<gene>
    <name evidence="6" type="ORF">Metal_1109</name>
</gene>
<dbReference type="SUPFAM" id="SSF141868">
    <property type="entry name" value="EAL domain-like"/>
    <property type="match status" value="1"/>
</dbReference>
<sequence>MERKTQRFLSLVWKAILSVSFVTFLSSGAVVLFGQFTLNKNYEQERARLHHAYSQAFGAILEQVKNDRIDIGWLIPGLLDSSMSPNKVLKAIKRTIDRNWPQIELESQITSVFLFTKDAKMLGNWGGAYQKQFDEWVNLTAKNETAYDYILCKDHCIHFRATPFLHDGDFLGIFIFGVDLADTVLKLKNVIGLDAAILTRHSPGENLGILRLEPWAMNVIAMTEVKKNSALLREISKRYPEELPQGSAVFEIGGKTYDLISLPFETSHKTRLLIIEDVSDSLDSVKKATALYALSGLSSLLLSGGVLLFLLIGPTRRLKSLVNVFPLIAKKQYRDVGKQILPPKHAFLKDEIDVLESAAHELIGTLQALDNQVNQRTQELFNQAKELLIEKNFIDNMLNTAQVIILTIDNNGTIRTLNKFTEQLTGYTASDLVGKQFSELFFTAEASDLVRTPNGVFERTQSKNLQFECPIFAADGSELYLSWYLSPLFIEELNAESAHEILVVGLDLTERKKSENRLTWLAEHDLLTGLYNRPKFEKELEHAINLAIRQNHTSAIVFFDIDQFKYINDSSGHQVGDELLIKVAEKLLHITRKADIVARFGGDEFIILAIDVDQKQAEELAQKLCSEMAAVVIDVGSEQHRVSVSAGLLMFPEGDCSAHDLLASADIAMYRAKEESRGSWRLANHADINRNEIKSRVTWKAKIEKALEENRFVLYYQPIMRIADRTITHYECLLRMVGEGGEIVHPAQFITVAEQTGLIYQIDQRVIELAFSKQAELLKQGLDIKLSINLSAEMLSNPGAFSVISRYLQRYRLDAKHFIFEVTETQAVTRLQAAHDLILQIEGIGGSFALDDFGVGFSSMSYLKQLPVNYLKIDGSFIKNILYCREDQLFVKAINSVGQGMGIKTIAEFVENQDILNRLADMGIDYAQGYGIGKAMPYPEFHMENVTVSG</sequence>
<feature type="transmembrane region" description="Helical" evidence="2">
    <location>
        <begin position="290"/>
        <end position="312"/>
    </location>
</feature>
<dbReference type="EMBL" id="CM001475">
    <property type="protein sequence ID" value="EIC28927.1"/>
    <property type="molecule type" value="Genomic_DNA"/>
</dbReference>
<dbReference type="SUPFAM" id="SSF55785">
    <property type="entry name" value="PYP-like sensor domain (PAS domain)"/>
    <property type="match status" value="1"/>
</dbReference>
<dbReference type="Gene3D" id="3.30.70.270">
    <property type="match status" value="1"/>
</dbReference>
<dbReference type="SMART" id="SM00267">
    <property type="entry name" value="GGDEF"/>
    <property type="match status" value="1"/>
</dbReference>
<evidence type="ECO:0000259" key="5">
    <source>
        <dbReference type="PROSITE" id="PS50887"/>
    </source>
</evidence>
<dbReference type="Pfam" id="PF00563">
    <property type="entry name" value="EAL"/>
    <property type="match status" value="1"/>
</dbReference>
<dbReference type="NCBIfam" id="TIGR00254">
    <property type="entry name" value="GGDEF"/>
    <property type="match status" value="1"/>
</dbReference>
<dbReference type="AlphaFoldDB" id="H8GHU3"/>
<feature type="transmembrane region" description="Helical" evidence="2">
    <location>
        <begin position="12"/>
        <end position="36"/>
    </location>
</feature>
<dbReference type="InterPro" id="IPR013767">
    <property type="entry name" value="PAS_fold"/>
</dbReference>
<dbReference type="InterPro" id="IPR001633">
    <property type="entry name" value="EAL_dom"/>
</dbReference>
<dbReference type="InterPro" id="IPR035965">
    <property type="entry name" value="PAS-like_dom_sf"/>
</dbReference>
<dbReference type="Proteomes" id="UP000005090">
    <property type="component" value="Chromosome"/>
</dbReference>
<dbReference type="STRING" id="686340.Metal_1109"/>
<evidence type="ECO:0000256" key="1">
    <source>
        <dbReference type="ARBA" id="ARBA00001946"/>
    </source>
</evidence>
<dbReference type="CDD" id="cd01949">
    <property type="entry name" value="GGDEF"/>
    <property type="match status" value="1"/>
</dbReference>
<dbReference type="PANTHER" id="PTHR44757:SF2">
    <property type="entry name" value="BIOFILM ARCHITECTURE MAINTENANCE PROTEIN MBAA"/>
    <property type="match status" value="1"/>
</dbReference>
<dbReference type="HOGENOM" id="CLU_000445_70_44_6"/>
<dbReference type="CDD" id="cd00130">
    <property type="entry name" value="PAS"/>
    <property type="match status" value="1"/>
</dbReference>